<keyword evidence="2" id="KW-1185">Reference proteome</keyword>
<sequence>MLGRRRHDCASSGEVRVYLATQPCDMRKGMDGLAAPVQNVLARRRAPIDSREMIMSRGAILKNVPKLVALSQSPDRSFADHNHPSPHFEGQVRKSRLASASVRQQAAINQRVIVRGRSGPFLFACSQFGETWVMEIRSGELR</sequence>
<evidence type="ECO:0008006" key="3">
    <source>
        <dbReference type="Google" id="ProtNLM"/>
    </source>
</evidence>
<dbReference type="Proteomes" id="UP000245698">
    <property type="component" value="Unassembled WGS sequence"/>
</dbReference>
<protein>
    <recommendedName>
        <fullName evidence="3">Transposase</fullName>
    </recommendedName>
</protein>
<reference evidence="2" key="1">
    <citation type="submission" date="2016-12" db="EMBL/GenBank/DDBJ databases">
        <authorList>
            <person name="Brunel B."/>
        </authorList>
    </citation>
    <scope>NUCLEOTIDE SEQUENCE [LARGE SCALE GENOMIC DNA]</scope>
</reference>
<gene>
    <name evidence="1" type="ORF">BQ8482_300001</name>
</gene>
<evidence type="ECO:0000313" key="2">
    <source>
        <dbReference type="Proteomes" id="UP000245698"/>
    </source>
</evidence>
<evidence type="ECO:0000313" key="1">
    <source>
        <dbReference type="EMBL" id="SJM32630.1"/>
    </source>
</evidence>
<name>A0A2P9AN96_9HYPH</name>
<organism evidence="1 2">
    <name type="scientific">Mesorhizobium delmotii</name>
    <dbReference type="NCBI Taxonomy" id="1631247"/>
    <lineage>
        <taxon>Bacteria</taxon>
        <taxon>Pseudomonadati</taxon>
        <taxon>Pseudomonadota</taxon>
        <taxon>Alphaproteobacteria</taxon>
        <taxon>Hyphomicrobiales</taxon>
        <taxon>Phyllobacteriaceae</taxon>
        <taxon>Mesorhizobium</taxon>
    </lineage>
</organism>
<accession>A0A2P9AN96</accession>
<dbReference type="AlphaFoldDB" id="A0A2P9AN96"/>
<dbReference type="InterPro" id="IPR008878">
    <property type="entry name" value="Transposase_IS66_Orf2"/>
</dbReference>
<dbReference type="Pfam" id="PF05717">
    <property type="entry name" value="TnpB_IS66"/>
    <property type="match status" value="1"/>
</dbReference>
<proteinExistence type="predicted"/>
<dbReference type="EMBL" id="FUIG01000038">
    <property type="protein sequence ID" value="SJM32630.1"/>
    <property type="molecule type" value="Genomic_DNA"/>
</dbReference>